<dbReference type="PANTHER" id="PTHR30413:SF8">
    <property type="entry name" value="TRANSPORT PERMEASE PROTEIN"/>
    <property type="match status" value="1"/>
</dbReference>
<evidence type="ECO:0000256" key="8">
    <source>
        <dbReference type="ARBA" id="ARBA00023136"/>
    </source>
</evidence>
<gene>
    <name evidence="11" type="ORF">SY83_13110</name>
</gene>
<evidence type="ECO:0000256" key="5">
    <source>
        <dbReference type="ARBA" id="ARBA00022519"/>
    </source>
</evidence>
<keyword evidence="8 9" id="KW-0472">Membrane</keyword>
<comment type="similarity">
    <text evidence="2 9">Belongs to the ABC-2 integral membrane protein family.</text>
</comment>
<dbReference type="PROSITE" id="PS51012">
    <property type="entry name" value="ABC_TM2"/>
    <property type="match status" value="1"/>
</dbReference>
<protein>
    <recommendedName>
        <fullName evidence="9">Transport permease protein</fullName>
    </recommendedName>
</protein>
<evidence type="ECO:0000313" key="12">
    <source>
        <dbReference type="Proteomes" id="UP000076927"/>
    </source>
</evidence>
<feature type="domain" description="ABC transmembrane type-2" evidence="10">
    <location>
        <begin position="19"/>
        <end position="237"/>
    </location>
</feature>
<dbReference type="GO" id="GO:0140359">
    <property type="term" value="F:ABC-type transporter activity"/>
    <property type="evidence" value="ECO:0007669"/>
    <property type="project" value="InterPro"/>
</dbReference>
<dbReference type="AlphaFoldDB" id="A0A172TP97"/>
<keyword evidence="3 9" id="KW-0813">Transport</keyword>
<evidence type="ECO:0000256" key="1">
    <source>
        <dbReference type="ARBA" id="ARBA00004429"/>
    </source>
</evidence>
<reference evidence="11 12" key="1">
    <citation type="submission" date="2015-01" db="EMBL/GenBank/DDBJ databases">
        <title>Paenibacillus swuensis/DY6/whole genome sequencing.</title>
        <authorList>
            <person name="Kim M.K."/>
            <person name="Srinivasan S."/>
            <person name="Lee J.-J."/>
        </authorList>
    </citation>
    <scope>NUCLEOTIDE SEQUENCE [LARGE SCALE GENOMIC DNA]</scope>
    <source>
        <strain evidence="11 12">DY6</strain>
    </source>
</reference>
<evidence type="ECO:0000259" key="10">
    <source>
        <dbReference type="PROSITE" id="PS51012"/>
    </source>
</evidence>
<feature type="transmembrane region" description="Helical" evidence="9">
    <location>
        <begin position="52"/>
        <end position="76"/>
    </location>
</feature>
<dbReference type="InterPro" id="IPR047817">
    <property type="entry name" value="ABC2_TM_bact-type"/>
</dbReference>
<dbReference type="Pfam" id="PF01061">
    <property type="entry name" value="ABC2_membrane"/>
    <property type="match status" value="1"/>
</dbReference>
<proteinExistence type="inferred from homology"/>
<feature type="transmembrane region" description="Helical" evidence="9">
    <location>
        <begin position="97"/>
        <end position="119"/>
    </location>
</feature>
<comment type="subcellular location">
    <subcellularLocation>
        <location evidence="1">Cell inner membrane</location>
        <topology evidence="1">Multi-pass membrane protein</topology>
    </subcellularLocation>
    <subcellularLocation>
        <location evidence="9">Cell membrane</location>
        <topology evidence="9">Multi-pass membrane protein</topology>
    </subcellularLocation>
</comment>
<dbReference type="KEGG" id="pswu:SY83_13110"/>
<dbReference type="PATRIC" id="fig|1178515.4.peg.2628"/>
<evidence type="ECO:0000256" key="2">
    <source>
        <dbReference type="ARBA" id="ARBA00007783"/>
    </source>
</evidence>
<keyword evidence="5" id="KW-0997">Cell inner membrane</keyword>
<feature type="transmembrane region" description="Helical" evidence="9">
    <location>
        <begin position="125"/>
        <end position="147"/>
    </location>
</feature>
<dbReference type="InterPro" id="IPR013525">
    <property type="entry name" value="ABC2_TM"/>
</dbReference>
<dbReference type="EMBL" id="CP011388">
    <property type="protein sequence ID" value="ANE48909.1"/>
    <property type="molecule type" value="Genomic_DNA"/>
</dbReference>
<keyword evidence="12" id="KW-1185">Reference proteome</keyword>
<evidence type="ECO:0000256" key="4">
    <source>
        <dbReference type="ARBA" id="ARBA00022475"/>
    </source>
</evidence>
<name>A0A172TP97_9BACL</name>
<sequence>MLFSQTSSELRSRYRGSVFGMLWTFMIPLLMLGVYTLIFSTIMRMDVENYSVFLFVGLLPWLNFSATVNTSTGIYIRNSNIIKKIYFPREVLPLANVLTGNINYLYGMVILIAALYISGIGLSVYALYFPLILIIQSILTFAIVLILSSLTVYFRDIEHITNILTMLWFYFTPIIYPSTLIPQKYKQIFELNPVAPIVKAYQDIFYYQKSPDFASLAICACIFTLLLFFAYYLHHKLNRRMAEMI</sequence>
<feature type="transmembrane region" description="Helical" evidence="9">
    <location>
        <begin position="213"/>
        <end position="233"/>
    </location>
</feature>
<accession>A0A172TP97</accession>
<evidence type="ECO:0000256" key="6">
    <source>
        <dbReference type="ARBA" id="ARBA00022692"/>
    </source>
</evidence>
<evidence type="ECO:0000313" key="11">
    <source>
        <dbReference type="EMBL" id="ANE48909.1"/>
    </source>
</evidence>
<evidence type="ECO:0000256" key="7">
    <source>
        <dbReference type="ARBA" id="ARBA00022989"/>
    </source>
</evidence>
<dbReference type="GO" id="GO:0005886">
    <property type="term" value="C:plasma membrane"/>
    <property type="evidence" value="ECO:0007669"/>
    <property type="project" value="UniProtKB-SubCell"/>
</dbReference>
<feature type="transmembrane region" description="Helical" evidence="9">
    <location>
        <begin position="21"/>
        <end position="40"/>
    </location>
</feature>
<feature type="transmembrane region" description="Helical" evidence="9">
    <location>
        <begin position="159"/>
        <end position="176"/>
    </location>
</feature>
<evidence type="ECO:0000256" key="9">
    <source>
        <dbReference type="RuleBase" id="RU361157"/>
    </source>
</evidence>
<dbReference type="GO" id="GO:0015920">
    <property type="term" value="P:lipopolysaccharide transport"/>
    <property type="evidence" value="ECO:0007669"/>
    <property type="project" value="TreeGrafter"/>
</dbReference>
<dbReference type="Proteomes" id="UP000076927">
    <property type="component" value="Chromosome"/>
</dbReference>
<keyword evidence="4 9" id="KW-1003">Cell membrane</keyword>
<keyword evidence="6 9" id="KW-0812">Transmembrane</keyword>
<dbReference type="STRING" id="1178515.SY83_13110"/>
<keyword evidence="7 9" id="KW-1133">Transmembrane helix</keyword>
<organism evidence="11 12">
    <name type="scientific">Paenibacillus swuensis</name>
    <dbReference type="NCBI Taxonomy" id="1178515"/>
    <lineage>
        <taxon>Bacteria</taxon>
        <taxon>Bacillati</taxon>
        <taxon>Bacillota</taxon>
        <taxon>Bacilli</taxon>
        <taxon>Bacillales</taxon>
        <taxon>Paenibacillaceae</taxon>
        <taxon>Paenibacillus</taxon>
    </lineage>
</organism>
<evidence type="ECO:0000256" key="3">
    <source>
        <dbReference type="ARBA" id="ARBA00022448"/>
    </source>
</evidence>
<dbReference type="PANTHER" id="PTHR30413">
    <property type="entry name" value="INNER MEMBRANE TRANSPORT PERMEASE"/>
    <property type="match status" value="1"/>
</dbReference>